<proteinExistence type="predicted"/>
<dbReference type="SUPFAM" id="SSF48019">
    <property type="entry name" value="post-AAA+ oligomerization domain-like"/>
    <property type="match status" value="1"/>
</dbReference>
<dbReference type="GO" id="GO:0003677">
    <property type="term" value="F:DNA binding"/>
    <property type="evidence" value="ECO:0007669"/>
    <property type="project" value="InterPro"/>
</dbReference>
<dbReference type="EMBL" id="FPIA01000080">
    <property type="protein sequence ID" value="SFV88738.1"/>
    <property type="molecule type" value="Genomic_DNA"/>
</dbReference>
<accession>A0A1W1E4D9</accession>
<dbReference type="InterPro" id="IPR008921">
    <property type="entry name" value="DNA_pol3_clamp-load_cplx_C"/>
</dbReference>
<dbReference type="Gene3D" id="1.20.272.10">
    <property type="match status" value="1"/>
</dbReference>
<sequence>MFYHIAIHGNKELPLAPSEQIGLEMTLLRMLTFHSESHPQKKNLS</sequence>
<keyword evidence="1" id="KW-0808">Transferase</keyword>
<reference evidence="1" key="1">
    <citation type="submission" date="2016-10" db="EMBL/GenBank/DDBJ databases">
        <authorList>
            <person name="de Groot N.N."/>
        </authorList>
    </citation>
    <scope>NUCLEOTIDE SEQUENCE</scope>
</reference>
<evidence type="ECO:0000313" key="1">
    <source>
        <dbReference type="EMBL" id="SFV88738.1"/>
    </source>
</evidence>
<dbReference type="GO" id="GO:0003887">
    <property type="term" value="F:DNA-directed DNA polymerase activity"/>
    <property type="evidence" value="ECO:0007669"/>
    <property type="project" value="UniProtKB-EC"/>
</dbReference>
<organism evidence="1">
    <name type="scientific">hydrothermal vent metagenome</name>
    <dbReference type="NCBI Taxonomy" id="652676"/>
    <lineage>
        <taxon>unclassified sequences</taxon>
        <taxon>metagenomes</taxon>
        <taxon>ecological metagenomes</taxon>
    </lineage>
</organism>
<keyword evidence="1" id="KW-0548">Nucleotidyltransferase</keyword>
<protein>
    <submittedName>
        <fullName evidence="1">DNA polymerase III subunits gamma and tau</fullName>
        <ecNumber evidence="1">2.7.7.7</ecNumber>
    </submittedName>
</protein>
<dbReference type="GO" id="GO:0006260">
    <property type="term" value="P:DNA replication"/>
    <property type="evidence" value="ECO:0007669"/>
    <property type="project" value="InterPro"/>
</dbReference>
<dbReference type="EC" id="2.7.7.7" evidence="1"/>
<gene>
    <name evidence="1" type="ORF">MNB_SUP05-SYMBIONT-7-66</name>
</gene>
<dbReference type="AlphaFoldDB" id="A0A1W1E4D9"/>
<name>A0A1W1E4D9_9ZZZZ</name>